<proteinExistence type="predicted"/>
<name>A0AAN8L093_9TELE</name>
<dbReference type="SUPFAM" id="SSF90257">
    <property type="entry name" value="Myosin rod fragments"/>
    <property type="match status" value="1"/>
</dbReference>
<keyword evidence="3" id="KW-1185">Reference proteome</keyword>
<gene>
    <name evidence="2" type="ORF">J4Q44_G00291160</name>
</gene>
<sequence>MKNSSRRALDHLETLKRENKNLQQEISDLTEQIGETGKSIHELEKAKKTVETEKVWRSRRRSGGRLRWDAGMMAKVRVKKNVRDLNRDMEIQLSHSTGRLRGPETAEDLLTDSLKQGLGPSCCQHLNIG</sequence>
<evidence type="ECO:0000313" key="2">
    <source>
        <dbReference type="EMBL" id="KAK6301018.1"/>
    </source>
</evidence>
<comment type="caution">
    <text evidence="2">The sequence shown here is derived from an EMBL/GenBank/DDBJ whole genome shotgun (WGS) entry which is preliminary data.</text>
</comment>
<feature type="coiled-coil region" evidence="1">
    <location>
        <begin position="5"/>
        <end position="39"/>
    </location>
</feature>
<accession>A0AAN8L093</accession>
<dbReference type="EMBL" id="JAGTTL010000027">
    <property type="protein sequence ID" value="KAK6301018.1"/>
    <property type="molecule type" value="Genomic_DNA"/>
</dbReference>
<keyword evidence="1" id="KW-0175">Coiled coil</keyword>
<evidence type="ECO:0000256" key="1">
    <source>
        <dbReference type="SAM" id="Coils"/>
    </source>
</evidence>
<organism evidence="2 3">
    <name type="scientific">Coregonus suidteri</name>
    <dbReference type="NCBI Taxonomy" id="861788"/>
    <lineage>
        <taxon>Eukaryota</taxon>
        <taxon>Metazoa</taxon>
        <taxon>Chordata</taxon>
        <taxon>Craniata</taxon>
        <taxon>Vertebrata</taxon>
        <taxon>Euteleostomi</taxon>
        <taxon>Actinopterygii</taxon>
        <taxon>Neopterygii</taxon>
        <taxon>Teleostei</taxon>
        <taxon>Protacanthopterygii</taxon>
        <taxon>Salmoniformes</taxon>
        <taxon>Salmonidae</taxon>
        <taxon>Coregoninae</taxon>
        <taxon>Coregonus</taxon>
    </lineage>
</organism>
<evidence type="ECO:0000313" key="3">
    <source>
        <dbReference type="Proteomes" id="UP001356427"/>
    </source>
</evidence>
<dbReference type="AlphaFoldDB" id="A0AAN8L093"/>
<dbReference type="Proteomes" id="UP001356427">
    <property type="component" value="Unassembled WGS sequence"/>
</dbReference>
<protein>
    <submittedName>
        <fullName evidence="2">Uncharacterized protein</fullName>
    </submittedName>
</protein>
<reference evidence="2 3" key="1">
    <citation type="submission" date="2021-04" db="EMBL/GenBank/DDBJ databases">
        <authorList>
            <person name="De Guttry C."/>
            <person name="Zahm M."/>
            <person name="Klopp C."/>
            <person name="Cabau C."/>
            <person name="Louis A."/>
            <person name="Berthelot C."/>
            <person name="Parey E."/>
            <person name="Roest Crollius H."/>
            <person name="Montfort J."/>
            <person name="Robinson-Rechavi M."/>
            <person name="Bucao C."/>
            <person name="Bouchez O."/>
            <person name="Gislard M."/>
            <person name="Lluch J."/>
            <person name="Milhes M."/>
            <person name="Lampietro C."/>
            <person name="Lopez Roques C."/>
            <person name="Donnadieu C."/>
            <person name="Braasch I."/>
            <person name="Desvignes T."/>
            <person name="Postlethwait J."/>
            <person name="Bobe J."/>
            <person name="Wedekind C."/>
            <person name="Guiguen Y."/>
        </authorList>
    </citation>
    <scope>NUCLEOTIDE SEQUENCE [LARGE SCALE GENOMIC DNA]</scope>
    <source>
        <strain evidence="2">Cs_M1</strain>
        <tissue evidence="2">Blood</tissue>
    </source>
</reference>